<dbReference type="PATRIC" id="fig|582.24.peg.1316"/>
<feature type="binding site" evidence="17">
    <location>
        <position position="127"/>
    </location>
    <ligand>
        <name>8-oxo-dGTP</name>
        <dbReference type="ChEBI" id="CHEBI:77896"/>
    </ligand>
</feature>
<accession>A0A0D8L9R3</accession>
<evidence type="ECO:0000256" key="15">
    <source>
        <dbReference type="ARBA" id="ARBA00041979"/>
    </source>
</evidence>
<protein>
    <recommendedName>
        <fullName evidence="13">8-oxo-dGTP diphosphatase</fullName>
        <ecNumber evidence="12">3.6.1.55</ecNumber>
    </recommendedName>
    <alternativeName>
        <fullName evidence="16">7,8-dihydro-8-oxoguanine-triphosphatase</fullName>
    </alternativeName>
    <alternativeName>
        <fullName evidence="15">Mutator protein MutT</fullName>
    </alternativeName>
    <alternativeName>
        <fullName evidence="14">dGTP pyrophosphohydrolase</fullName>
    </alternativeName>
</protein>
<evidence type="ECO:0000256" key="18">
    <source>
        <dbReference type="PIRSR" id="PIRSR603561-2"/>
    </source>
</evidence>
<keyword evidence="6" id="KW-0227">DNA damage</keyword>
<dbReference type="InterPro" id="IPR003561">
    <property type="entry name" value="Mutator_MutT"/>
</dbReference>
<evidence type="ECO:0000256" key="16">
    <source>
        <dbReference type="ARBA" id="ARBA00042798"/>
    </source>
</evidence>
<evidence type="ECO:0000256" key="4">
    <source>
        <dbReference type="ARBA" id="ARBA00022705"/>
    </source>
</evidence>
<dbReference type="InterPro" id="IPR000086">
    <property type="entry name" value="NUDIX_hydrolase_dom"/>
</dbReference>
<evidence type="ECO:0000256" key="12">
    <source>
        <dbReference type="ARBA" id="ARBA00038905"/>
    </source>
</evidence>
<comment type="catalytic activity">
    <reaction evidence="10">
        <text>8-oxo-dGTP + H2O = 8-oxo-dGMP + diphosphate + H(+)</text>
        <dbReference type="Rhea" id="RHEA:31575"/>
        <dbReference type="ChEBI" id="CHEBI:15377"/>
        <dbReference type="ChEBI" id="CHEBI:15378"/>
        <dbReference type="ChEBI" id="CHEBI:33019"/>
        <dbReference type="ChEBI" id="CHEBI:63224"/>
        <dbReference type="ChEBI" id="CHEBI:77896"/>
        <dbReference type="EC" id="3.6.1.55"/>
    </reaction>
</comment>
<evidence type="ECO:0000256" key="6">
    <source>
        <dbReference type="ARBA" id="ARBA00022763"/>
    </source>
</evidence>
<evidence type="ECO:0000256" key="17">
    <source>
        <dbReference type="PIRSR" id="PIRSR603561-1"/>
    </source>
</evidence>
<evidence type="ECO:0000256" key="10">
    <source>
        <dbReference type="ARBA" id="ARBA00035861"/>
    </source>
</evidence>
<dbReference type="GO" id="GO:0044716">
    <property type="term" value="F:8-oxo-GDP phosphatase activity"/>
    <property type="evidence" value="ECO:0007669"/>
    <property type="project" value="TreeGrafter"/>
</dbReference>
<dbReference type="AlphaFoldDB" id="A0A0D8L9R3"/>
<feature type="binding site" evidence="17">
    <location>
        <position position="31"/>
    </location>
    <ligand>
        <name>8-oxo-dGTP</name>
        <dbReference type="ChEBI" id="CHEBI:77896"/>
    </ligand>
</feature>
<dbReference type="PROSITE" id="PS00893">
    <property type="entry name" value="NUDIX_BOX"/>
    <property type="match status" value="1"/>
</dbReference>
<dbReference type="GO" id="GO:0046872">
    <property type="term" value="F:metal ion binding"/>
    <property type="evidence" value="ECO:0007669"/>
    <property type="project" value="UniProtKB-KW"/>
</dbReference>
<keyword evidence="7 20" id="KW-0378">Hydrolase</keyword>
<dbReference type="GO" id="GO:0006281">
    <property type="term" value="P:DNA repair"/>
    <property type="evidence" value="ECO:0007669"/>
    <property type="project" value="UniProtKB-KW"/>
</dbReference>
<feature type="binding site" evidence="17">
    <location>
        <position position="36"/>
    </location>
    <ligand>
        <name>8-oxo-dGTP</name>
        <dbReference type="ChEBI" id="CHEBI:77896"/>
    </ligand>
</feature>
<dbReference type="CDD" id="cd03425">
    <property type="entry name" value="NUDIX_MutT_NudA_like"/>
    <property type="match status" value="1"/>
</dbReference>
<evidence type="ECO:0000256" key="3">
    <source>
        <dbReference type="ARBA" id="ARBA00022457"/>
    </source>
</evidence>
<evidence type="ECO:0000259" key="19">
    <source>
        <dbReference type="PROSITE" id="PS51462"/>
    </source>
</evidence>
<keyword evidence="3" id="KW-0515">Mutator protein</keyword>
<comment type="caution">
    <text evidence="20">The sequence shown here is derived from an EMBL/GenBank/DDBJ whole genome shotgun (WGS) entry which is preliminary data.</text>
</comment>
<comment type="cofactor">
    <cofactor evidence="1 18">
        <name>Mg(2+)</name>
        <dbReference type="ChEBI" id="CHEBI:18420"/>
    </cofactor>
</comment>
<dbReference type="InterPro" id="IPR029119">
    <property type="entry name" value="MutY_C"/>
</dbReference>
<evidence type="ECO:0000256" key="2">
    <source>
        <dbReference type="ARBA" id="ARBA00005582"/>
    </source>
</evidence>
<dbReference type="PRINTS" id="PR01401">
    <property type="entry name" value="MUTATORMUTT"/>
</dbReference>
<dbReference type="NCBIfam" id="TIGR00586">
    <property type="entry name" value="mutt"/>
    <property type="match status" value="1"/>
</dbReference>
<dbReference type="Proteomes" id="UP000032582">
    <property type="component" value="Unassembled WGS sequence"/>
</dbReference>
<evidence type="ECO:0000256" key="1">
    <source>
        <dbReference type="ARBA" id="ARBA00001946"/>
    </source>
</evidence>
<organism evidence="20 21">
    <name type="scientific">Morganella morganii</name>
    <name type="common">Proteus morganii</name>
    <dbReference type="NCBI Taxonomy" id="582"/>
    <lineage>
        <taxon>Bacteria</taxon>
        <taxon>Pseudomonadati</taxon>
        <taxon>Pseudomonadota</taxon>
        <taxon>Gammaproteobacteria</taxon>
        <taxon>Enterobacterales</taxon>
        <taxon>Morganellaceae</taxon>
        <taxon>Morganella</taxon>
    </lineage>
</organism>
<keyword evidence="9" id="KW-0234">DNA repair</keyword>
<gene>
    <name evidence="20" type="ORF">UA45_04290</name>
</gene>
<dbReference type="SUPFAM" id="SSF55811">
    <property type="entry name" value="Nudix"/>
    <property type="match status" value="1"/>
</dbReference>
<evidence type="ECO:0000256" key="8">
    <source>
        <dbReference type="ARBA" id="ARBA00022842"/>
    </source>
</evidence>
<dbReference type="Gene3D" id="3.90.79.10">
    <property type="entry name" value="Nucleoside Triphosphate Pyrophosphohydrolase"/>
    <property type="match status" value="1"/>
</dbReference>
<keyword evidence="8 18" id="KW-0460">Magnesium</keyword>
<dbReference type="EC" id="3.6.1.55" evidence="12"/>
<feature type="binding site" evidence="18">
    <location>
        <position position="65"/>
    </location>
    <ligand>
        <name>Mg(2+)</name>
        <dbReference type="ChEBI" id="CHEBI:18420"/>
    </ligand>
</feature>
<dbReference type="PROSITE" id="PS51462">
    <property type="entry name" value="NUDIX"/>
    <property type="match status" value="1"/>
</dbReference>
<keyword evidence="4" id="KW-0235">DNA replication</keyword>
<name>A0A0D8L9R3_MORMO</name>
<dbReference type="PANTHER" id="PTHR47707:SF1">
    <property type="entry name" value="NUDIX HYDROLASE FAMILY PROTEIN"/>
    <property type="match status" value="1"/>
</dbReference>
<sequence length="136" mass="15312">MKRTQDDGKKHLRIAAGVIRNAEGDIFIAQRPAESHMGGYWEFPGGKLEAGESPEQALIRELEEELGIVAVPGELLQTAEHEFPDRLITIYFFLVEEWQNAPYGREGQPSRWVKQTALIAEEFPPVNRGIVALLTE</sequence>
<comment type="catalytic activity">
    <reaction evidence="11">
        <text>8-oxo-GTP + H2O = 8-oxo-GMP + diphosphate + H(+)</text>
        <dbReference type="Rhea" id="RHEA:67616"/>
        <dbReference type="ChEBI" id="CHEBI:15377"/>
        <dbReference type="ChEBI" id="CHEBI:15378"/>
        <dbReference type="ChEBI" id="CHEBI:33019"/>
        <dbReference type="ChEBI" id="CHEBI:143553"/>
        <dbReference type="ChEBI" id="CHEBI:145694"/>
    </reaction>
</comment>
<proteinExistence type="inferred from homology"/>
<dbReference type="Pfam" id="PF14815">
    <property type="entry name" value="NUDIX_4"/>
    <property type="match status" value="1"/>
</dbReference>
<dbReference type="PRINTS" id="PR00502">
    <property type="entry name" value="NUDIXFAMILY"/>
</dbReference>
<dbReference type="PANTHER" id="PTHR47707">
    <property type="entry name" value="8-OXO-DGTP DIPHOSPHATASE"/>
    <property type="match status" value="1"/>
</dbReference>
<feature type="binding site" evidence="17">
    <location>
        <begin position="42"/>
        <end position="45"/>
    </location>
    <ligand>
        <name>8-oxo-dGTP</name>
        <dbReference type="ChEBI" id="CHEBI:77896"/>
    </ligand>
</feature>
<dbReference type="InterPro" id="IPR020476">
    <property type="entry name" value="Nudix_hydrolase"/>
</dbReference>
<comment type="similarity">
    <text evidence="2">Belongs to the Nudix hydrolase family.</text>
</comment>
<dbReference type="InterPro" id="IPR015797">
    <property type="entry name" value="NUDIX_hydrolase-like_dom_sf"/>
</dbReference>
<dbReference type="FunFam" id="3.90.79.10:FF:000014">
    <property type="entry name" value="8-oxo-dGTP diphosphatase MutT"/>
    <property type="match status" value="1"/>
</dbReference>
<dbReference type="InterPro" id="IPR047127">
    <property type="entry name" value="MutT-like"/>
</dbReference>
<dbReference type="GO" id="GO:0035539">
    <property type="term" value="F:8-oxo-7,8-dihydrodeoxyguanosine triphosphate pyrophosphatase activity"/>
    <property type="evidence" value="ECO:0007669"/>
    <property type="project" value="UniProtKB-EC"/>
</dbReference>
<evidence type="ECO:0000256" key="5">
    <source>
        <dbReference type="ARBA" id="ARBA00022723"/>
    </source>
</evidence>
<dbReference type="InterPro" id="IPR020084">
    <property type="entry name" value="NUDIX_hydrolase_CS"/>
</dbReference>
<evidence type="ECO:0000256" key="7">
    <source>
        <dbReference type="ARBA" id="ARBA00022801"/>
    </source>
</evidence>
<dbReference type="NCBIfam" id="NF008044">
    <property type="entry name" value="PRK10776.1"/>
    <property type="match status" value="1"/>
</dbReference>
<dbReference type="EMBL" id="JZSH01000028">
    <property type="protein sequence ID" value="KJF78705.1"/>
    <property type="molecule type" value="Genomic_DNA"/>
</dbReference>
<feature type="binding site" evidence="18">
    <location>
        <position position="45"/>
    </location>
    <ligand>
        <name>Mg(2+)</name>
        <dbReference type="ChEBI" id="CHEBI:18420"/>
    </ligand>
</feature>
<evidence type="ECO:0000313" key="21">
    <source>
        <dbReference type="Proteomes" id="UP000032582"/>
    </source>
</evidence>
<evidence type="ECO:0000256" key="9">
    <source>
        <dbReference type="ARBA" id="ARBA00023204"/>
    </source>
</evidence>
<evidence type="ECO:0000313" key="20">
    <source>
        <dbReference type="EMBL" id="KJF78705.1"/>
    </source>
</evidence>
<dbReference type="GO" id="GO:0006260">
    <property type="term" value="P:DNA replication"/>
    <property type="evidence" value="ECO:0007669"/>
    <property type="project" value="UniProtKB-KW"/>
</dbReference>
<reference evidence="20 21" key="1">
    <citation type="submission" date="2015-02" db="EMBL/GenBank/DDBJ databases">
        <title>Whole genome shotgun sequencing of cultured foodborne pathogen.</title>
        <authorList>
            <person name="Timme R."/>
            <person name="Allard M.W."/>
            <person name="Strain E."/>
            <person name="Evans P.S."/>
            <person name="Brown E."/>
        </authorList>
    </citation>
    <scope>NUCLEOTIDE SEQUENCE [LARGE SCALE GENOMIC DNA]</scope>
    <source>
        <strain evidence="20 21">GCSL-TSO-24</strain>
    </source>
</reference>
<evidence type="ECO:0000256" key="14">
    <source>
        <dbReference type="ARBA" id="ARBA00041592"/>
    </source>
</evidence>
<feature type="domain" description="Nudix hydrolase" evidence="19">
    <location>
        <begin position="9"/>
        <end position="136"/>
    </location>
</feature>
<evidence type="ECO:0000256" key="11">
    <source>
        <dbReference type="ARBA" id="ARBA00036904"/>
    </source>
</evidence>
<evidence type="ECO:0000256" key="13">
    <source>
        <dbReference type="ARBA" id="ARBA00040794"/>
    </source>
</evidence>
<dbReference type="GO" id="GO:0044715">
    <property type="term" value="F:8-oxo-dGDP phosphatase activity"/>
    <property type="evidence" value="ECO:0007669"/>
    <property type="project" value="TreeGrafter"/>
</dbReference>
<dbReference type="GO" id="GO:0008413">
    <property type="term" value="F:8-oxo-7,8-dihydroguanosine triphosphate pyrophosphatase activity"/>
    <property type="evidence" value="ECO:0007669"/>
    <property type="project" value="InterPro"/>
</dbReference>
<keyword evidence="5 18" id="KW-0479">Metal-binding</keyword>